<gene>
    <name evidence="2" type="primary">LOC136082762</name>
</gene>
<name>A0ABM4C9B8_HYDVU</name>
<evidence type="ECO:0000313" key="2">
    <source>
        <dbReference type="RefSeq" id="XP_065658257.1"/>
    </source>
</evidence>
<dbReference type="GeneID" id="136082762"/>
<dbReference type="RefSeq" id="XP_065658257.1">
    <property type="nucleotide sequence ID" value="XM_065802185.1"/>
</dbReference>
<reference evidence="2" key="1">
    <citation type="submission" date="2025-08" db="UniProtKB">
        <authorList>
            <consortium name="RefSeq"/>
        </authorList>
    </citation>
    <scope>IDENTIFICATION</scope>
</reference>
<dbReference type="Proteomes" id="UP001652625">
    <property type="component" value="Chromosome 07"/>
</dbReference>
<proteinExistence type="predicted"/>
<protein>
    <submittedName>
        <fullName evidence="2">Uncharacterized protein LOC136082762</fullName>
    </submittedName>
</protein>
<keyword evidence="1" id="KW-1185">Reference proteome</keyword>
<organism evidence="1 2">
    <name type="scientific">Hydra vulgaris</name>
    <name type="common">Hydra</name>
    <name type="synonym">Hydra attenuata</name>
    <dbReference type="NCBI Taxonomy" id="6087"/>
    <lineage>
        <taxon>Eukaryota</taxon>
        <taxon>Metazoa</taxon>
        <taxon>Cnidaria</taxon>
        <taxon>Hydrozoa</taxon>
        <taxon>Hydroidolina</taxon>
        <taxon>Anthoathecata</taxon>
        <taxon>Aplanulata</taxon>
        <taxon>Hydridae</taxon>
        <taxon>Hydra</taxon>
    </lineage>
</organism>
<evidence type="ECO:0000313" key="1">
    <source>
        <dbReference type="Proteomes" id="UP001652625"/>
    </source>
</evidence>
<sequence>MGVNHPTGIEQIGVNGEALEPSLFECPLQDKTGAFMFRFHETGTYNFRSIDFSHHLMTVVVELKEEVIKVQVSPKSVRPDPAVARAGDIICWMWPKGVSSSITYFKPGDKEADEVLFTESAMRGTGHGYRYLDLRDGKIDNSYKMEILNSEKLNSKKN</sequence>
<accession>A0ABM4C9B8</accession>